<evidence type="ECO:0008006" key="4">
    <source>
        <dbReference type="Google" id="ProtNLM"/>
    </source>
</evidence>
<reference evidence="2 3" key="1">
    <citation type="submission" date="2017-04" db="EMBL/GenBank/DDBJ databases">
        <authorList>
            <person name="Varghese N."/>
            <person name="Submissions S."/>
        </authorList>
    </citation>
    <scope>NUCLEOTIDE SEQUENCE [LARGE SCALE GENOMIC DNA]</scope>
    <source>
        <strain evidence="2 3">DSM 9789</strain>
    </source>
</reference>
<feature type="transmembrane region" description="Helical" evidence="1">
    <location>
        <begin position="393"/>
        <end position="412"/>
    </location>
</feature>
<gene>
    <name evidence="2" type="ORF">SAMN02745355_0641</name>
</gene>
<evidence type="ECO:0000313" key="2">
    <source>
        <dbReference type="EMBL" id="SMD30746.1"/>
    </source>
</evidence>
<comment type="caution">
    <text evidence="2">The sequence shown here is derived from an EMBL/GenBank/DDBJ whole genome shotgun (WGS) entry which is preliminary data.</text>
</comment>
<keyword evidence="1" id="KW-0472">Membrane</keyword>
<evidence type="ECO:0000313" key="3">
    <source>
        <dbReference type="Proteomes" id="UP000192315"/>
    </source>
</evidence>
<dbReference type="AlphaFoldDB" id="A0A8G2FWH8"/>
<evidence type="ECO:0000256" key="1">
    <source>
        <dbReference type="SAM" id="Phobius"/>
    </source>
</evidence>
<feature type="transmembrane region" description="Helical" evidence="1">
    <location>
        <begin position="472"/>
        <end position="493"/>
    </location>
</feature>
<feature type="transmembrane region" description="Helical" evidence="1">
    <location>
        <begin position="323"/>
        <end position="349"/>
    </location>
</feature>
<sequence>MDLNNIIMHKNKVAIVLIAIIVILSACLIAVNENKQLNYSPDAIGSSRIIVSESVLNVTAGSSIYDNYTVRLVSGTTWGTYINYKTVNGISVSFSNSGGDPTYTGTMNIHVSGNVSPGSYIISLYATGDDPSPYTNVTVNVIAHEDYIKIVSEKTLQIKDAAGGNLSLTYDNVTLLVNVRPGTYAFINGTYHKNYNFTLVIFNDNGLIKTPAGYNNYTINFIFAFEVNGIISQNISLVNSTGSGYPVITYMKSPENWISWTYIGGMLSGKDFYPQGGSYRFIDKWTYNKTMDELVNDQFYKPVLWVVMSPVHEYVQPAVYRGFIPYISAVAVIIAILIILSTVFVYMPGYAKKSPSKINRIFYLYISMAFEFSSMVYLIIYDKFLRTAAPLHYDFLIAAFIISIALLVPVVINKYRKAFLITLGSLSILAWIGLIIDAELNLPFSSVHSSIPNYGWEYLFGFGTGAFSSFNISMGFSVFFVSIIITGIISIYISMND</sequence>
<proteinExistence type="predicted"/>
<feature type="transmembrane region" description="Helical" evidence="1">
    <location>
        <begin position="361"/>
        <end position="381"/>
    </location>
</feature>
<name>A0A8G2FWH8_PICTO</name>
<organism evidence="2 3">
    <name type="scientific">Picrophilus torridus (strain ATCC 700027 / DSM 9790 / JCM 10055 / NBRC 100828 / KAW 2/3)</name>
    <dbReference type="NCBI Taxonomy" id="1122961"/>
    <lineage>
        <taxon>Archaea</taxon>
        <taxon>Methanobacteriati</taxon>
        <taxon>Thermoplasmatota</taxon>
        <taxon>Thermoplasmata</taxon>
        <taxon>Thermoplasmatales</taxon>
        <taxon>Picrophilaceae</taxon>
        <taxon>Picrophilus</taxon>
    </lineage>
</organism>
<keyword evidence="3" id="KW-1185">Reference proteome</keyword>
<protein>
    <recommendedName>
        <fullName evidence="4">Multipass membrane protein</fullName>
    </recommendedName>
</protein>
<feature type="transmembrane region" description="Helical" evidence="1">
    <location>
        <begin position="12"/>
        <end position="31"/>
    </location>
</feature>
<dbReference type="Proteomes" id="UP000192315">
    <property type="component" value="Unassembled WGS sequence"/>
</dbReference>
<accession>A0A8G2FWH8</accession>
<feature type="transmembrane region" description="Helical" evidence="1">
    <location>
        <begin position="419"/>
        <end position="436"/>
    </location>
</feature>
<keyword evidence="1" id="KW-1133">Transmembrane helix</keyword>
<dbReference type="EMBL" id="FWYE01000001">
    <property type="protein sequence ID" value="SMD30746.1"/>
    <property type="molecule type" value="Genomic_DNA"/>
</dbReference>
<keyword evidence="1" id="KW-0812">Transmembrane</keyword>